<gene>
    <name evidence="2" type="ORF">SAMN05443633_103264</name>
</gene>
<keyword evidence="1" id="KW-0472">Membrane</keyword>
<sequence>MLSSIVYNELIVFVILICSSKGGIGYSQLRMFSLFIDGELSPFIKLFNPSITYLEVIKLKQNIGNNKALGLQT</sequence>
<keyword evidence="3" id="KW-1185">Reference proteome</keyword>
<feature type="transmembrane region" description="Helical" evidence="1">
    <location>
        <begin position="6"/>
        <end position="24"/>
    </location>
</feature>
<protein>
    <submittedName>
        <fullName evidence="2">Uncharacterized protein</fullName>
    </submittedName>
</protein>
<evidence type="ECO:0000313" key="2">
    <source>
        <dbReference type="EMBL" id="SHF21355.1"/>
    </source>
</evidence>
<dbReference type="Proteomes" id="UP000184518">
    <property type="component" value="Unassembled WGS sequence"/>
</dbReference>
<keyword evidence="1" id="KW-0812">Transmembrane</keyword>
<organism evidence="2 3">
    <name type="scientific">Chryseobacterium arachidis</name>
    <dbReference type="NCBI Taxonomy" id="1416778"/>
    <lineage>
        <taxon>Bacteria</taxon>
        <taxon>Pseudomonadati</taxon>
        <taxon>Bacteroidota</taxon>
        <taxon>Flavobacteriia</taxon>
        <taxon>Flavobacteriales</taxon>
        <taxon>Weeksellaceae</taxon>
        <taxon>Chryseobacterium group</taxon>
        <taxon>Chryseobacterium</taxon>
    </lineage>
</organism>
<keyword evidence="1" id="KW-1133">Transmembrane helix</keyword>
<name>A0A1M4ZTT2_9FLAO</name>
<evidence type="ECO:0000256" key="1">
    <source>
        <dbReference type="SAM" id="Phobius"/>
    </source>
</evidence>
<dbReference type="EMBL" id="FQUT01000003">
    <property type="protein sequence ID" value="SHF21355.1"/>
    <property type="molecule type" value="Genomic_DNA"/>
</dbReference>
<dbReference type="AlphaFoldDB" id="A0A1M4ZTT2"/>
<evidence type="ECO:0000313" key="3">
    <source>
        <dbReference type="Proteomes" id="UP000184518"/>
    </source>
</evidence>
<dbReference type="STRING" id="1416778.SAMN05443633_103264"/>
<reference evidence="3" key="1">
    <citation type="submission" date="2016-11" db="EMBL/GenBank/DDBJ databases">
        <authorList>
            <person name="Varghese N."/>
            <person name="Submissions S."/>
        </authorList>
    </citation>
    <scope>NUCLEOTIDE SEQUENCE [LARGE SCALE GENOMIC DNA]</scope>
    <source>
        <strain evidence="3">DSM 27619</strain>
    </source>
</reference>
<proteinExistence type="predicted"/>
<accession>A0A1M4ZTT2</accession>